<dbReference type="InterPro" id="IPR011251">
    <property type="entry name" value="Luciferase-like_dom"/>
</dbReference>
<dbReference type="InterPro" id="IPR050766">
    <property type="entry name" value="Bact_Lucif_Oxidored"/>
</dbReference>
<dbReference type="GO" id="GO:0004497">
    <property type="term" value="F:monooxygenase activity"/>
    <property type="evidence" value="ECO:0007669"/>
    <property type="project" value="UniProtKB-KW"/>
</dbReference>
<dbReference type="Pfam" id="PF00296">
    <property type="entry name" value="Bac_luciferase"/>
    <property type="match status" value="1"/>
</dbReference>
<dbReference type="OrthoDB" id="7903015at2"/>
<dbReference type="AlphaFoldDB" id="A0A427TCI4"/>
<sequence length="343" mass="36300">MAGAPAVVQRGRGQLRFGVFLVSGRFPGQPDGDVLRRSVRAAEVAEEAGFDDVWFAEHHFLPYGVCPSAITLAGYVLGRTSRIGVGTAVSVLSTTHPVALAEQWAMLDAVSGGRLRLGVGRGGPWQDLEVFGTGLDRYETGFEETLDVFLRATTGRVHARGRHFAFREVPVVPAPERRPDVVVACGGPKSDAVRQAAARNLPLLLGLHADDEEKAKTVAAYGKPAAHVSTVLCQVGDADVVRQALPAWLKDGLGAHVTVDGRPGPSRDPGEYTERLCAIHPVGDADHCVRTLETSLRRTGVSHVLMFVEASGTPEGTYANIARIGTEVLPALRASSPAVPGSG</sequence>
<keyword evidence="5" id="KW-1185">Reference proteome</keyword>
<comment type="caution">
    <text evidence="4">The sequence shown here is derived from an EMBL/GenBank/DDBJ whole genome shotgun (WGS) entry which is preliminary data.</text>
</comment>
<evidence type="ECO:0000313" key="5">
    <source>
        <dbReference type="Proteomes" id="UP000267081"/>
    </source>
</evidence>
<proteinExistence type="predicted"/>
<name>A0A427TCI4_9PSEU</name>
<reference evidence="4 5" key="1">
    <citation type="submission" date="2018-12" db="EMBL/GenBank/DDBJ databases">
        <title>Amycolatopsis eburnea sp. nov. actinomycete associate with arbuscular mycorrhiza fungal spore.</title>
        <authorList>
            <person name="Lumyong S."/>
            <person name="Chaiya L."/>
        </authorList>
    </citation>
    <scope>NUCLEOTIDE SEQUENCE [LARGE SCALE GENOMIC DNA]</scope>
    <source>
        <strain evidence="4 5">GLM-1</strain>
    </source>
</reference>
<dbReference type="InterPro" id="IPR036661">
    <property type="entry name" value="Luciferase-like_sf"/>
</dbReference>
<protein>
    <submittedName>
        <fullName evidence="4">LLM class flavin-dependent oxidoreductase</fullName>
    </submittedName>
</protein>
<dbReference type="PANTHER" id="PTHR30137">
    <property type="entry name" value="LUCIFERASE-LIKE MONOOXYGENASE"/>
    <property type="match status" value="1"/>
</dbReference>
<evidence type="ECO:0000259" key="3">
    <source>
        <dbReference type="Pfam" id="PF00296"/>
    </source>
</evidence>
<dbReference type="Proteomes" id="UP000267081">
    <property type="component" value="Unassembled WGS sequence"/>
</dbReference>
<organism evidence="4 5">
    <name type="scientific">Amycolatopsis eburnea</name>
    <dbReference type="NCBI Taxonomy" id="2267691"/>
    <lineage>
        <taxon>Bacteria</taxon>
        <taxon>Bacillati</taxon>
        <taxon>Actinomycetota</taxon>
        <taxon>Actinomycetes</taxon>
        <taxon>Pseudonocardiales</taxon>
        <taxon>Pseudonocardiaceae</taxon>
        <taxon>Amycolatopsis</taxon>
    </lineage>
</organism>
<keyword evidence="1" id="KW-0560">Oxidoreductase</keyword>
<dbReference type="Gene3D" id="3.20.20.30">
    <property type="entry name" value="Luciferase-like domain"/>
    <property type="match status" value="1"/>
</dbReference>
<evidence type="ECO:0000256" key="2">
    <source>
        <dbReference type="ARBA" id="ARBA00023033"/>
    </source>
</evidence>
<dbReference type="EMBL" id="RSEC01000036">
    <property type="protein sequence ID" value="RSD20140.1"/>
    <property type="molecule type" value="Genomic_DNA"/>
</dbReference>
<accession>A0A427TCI4</accession>
<dbReference type="PANTHER" id="PTHR30137:SF8">
    <property type="entry name" value="BLR5498 PROTEIN"/>
    <property type="match status" value="1"/>
</dbReference>
<keyword evidence="2" id="KW-0503">Monooxygenase</keyword>
<evidence type="ECO:0000313" key="4">
    <source>
        <dbReference type="EMBL" id="RSD20140.1"/>
    </source>
</evidence>
<dbReference type="GO" id="GO:0005829">
    <property type="term" value="C:cytosol"/>
    <property type="evidence" value="ECO:0007669"/>
    <property type="project" value="TreeGrafter"/>
</dbReference>
<dbReference type="SUPFAM" id="SSF51679">
    <property type="entry name" value="Bacterial luciferase-like"/>
    <property type="match status" value="1"/>
</dbReference>
<evidence type="ECO:0000256" key="1">
    <source>
        <dbReference type="ARBA" id="ARBA00023002"/>
    </source>
</evidence>
<feature type="domain" description="Luciferase-like" evidence="3">
    <location>
        <begin position="16"/>
        <end position="303"/>
    </location>
</feature>
<gene>
    <name evidence="4" type="ORF">EIY87_18215</name>
</gene>
<dbReference type="GO" id="GO:0016705">
    <property type="term" value="F:oxidoreductase activity, acting on paired donors, with incorporation or reduction of molecular oxygen"/>
    <property type="evidence" value="ECO:0007669"/>
    <property type="project" value="InterPro"/>
</dbReference>